<keyword evidence="2" id="KW-1185">Reference proteome</keyword>
<proteinExistence type="predicted"/>
<dbReference type="EMBL" id="LFYR01001347">
    <property type="protein sequence ID" value="KMZ62541.1"/>
    <property type="molecule type" value="Genomic_DNA"/>
</dbReference>
<reference evidence="2" key="1">
    <citation type="journal article" date="2016" name="Nature">
        <title>The genome of the seagrass Zostera marina reveals angiosperm adaptation to the sea.</title>
        <authorList>
            <person name="Olsen J.L."/>
            <person name="Rouze P."/>
            <person name="Verhelst B."/>
            <person name="Lin Y.-C."/>
            <person name="Bayer T."/>
            <person name="Collen J."/>
            <person name="Dattolo E."/>
            <person name="De Paoli E."/>
            <person name="Dittami S."/>
            <person name="Maumus F."/>
            <person name="Michel G."/>
            <person name="Kersting A."/>
            <person name="Lauritano C."/>
            <person name="Lohaus R."/>
            <person name="Toepel M."/>
            <person name="Tonon T."/>
            <person name="Vanneste K."/>
            <person name="Amirebrahimi M."/>
            <person name="Brakel J."/>
            <person name="Bostroem C."/>
            <person name="Chovatia M."/>
            <person name="Grimwood J."/>
            <person name="Jenkins J.W."/>
            <person name="Jueterbock A."/>
            <person name="Mraz A."/>
            <person name="Stam W.T."/>
            <person name="Tice H."/>
            <person name="Bornberg-Bauer E."/>
            <person name="Green P.J."/>
            <person name="Pearson G.A."/>
            <person name="Procaccini G."/>
            <person name="Duarte C.M."/>
            <person name="Schmutz J."/>
            <person name="Reusch T.B.H."/>
            <person name="Van de Peer Y."/>
        </authorList>
    </citation>
    <scope>NUCLEOTIDE SEQUENCE [LARGE SCALE GENOMIC DNA]</scope>
    <source>
        <strain evidence="2">cv. Finnish</strain>
    </source>
</reference>
<dbReference type="Proteomes" id="UP000036987">
    <property type="component" value="Unassembled WGS sequence"/>
</dbReference>
<comment type="caution">
    <text evidence="1">The sequence shown here is derived from an EMBL/GenBank/DDBJ whole genome shotgun (WGS) entry which is preliminary data.</text>
</comment>
<name>A0A0K9P0F6_ZOSMR</name>
<sequence length="88" mass="10134">MRKEEMGDRTNLIFSYGTLDSLIIRRLKIDFIRTGDASFVRVCKTSSPYPLVCGPYRVLFHKGKWVYRKFNVVTSFGLGSLRETPSLP</sequence>
<protein>
    <submittedName>
        <fullName evidence="1">Uncharacterized protein</fullName>
    </submittedName>
</protein>
<dbReference type="OrthoDB" id="113620at2759"/>
<accession>A0A0K9P0F6</accession>
<dbReference type="AlphaFoldDB" id="A0A0K9P0F6"/>
<evidence type="ECO:0000313" key="2">
    <source>
        <dbReference type="Proteomes" id="UP000036987"/>
    </source>
</evidence>
<organism evidence="1 2">
    <name type="scientific">Zostera marina</name>
    <name type="common">Eelgrass</name>
    <dbReference type="NCBI Taxonomy" id="29655"/>
    <lineage>
        <taxon>Eukaryota</taxon>
        <taxon>Viridiplantae</taxon>
        <taxon>Streptophyta</taxon>
        <taxon>Embryophyta</taxon>
        <taxon>Tracheophyta</taxon>
        <taxon>Spermatophyta</taxon>
        <taxon>Magnoliopsida</taxon>
        <taxon>Liliopsida</taxon>
        <taxon>Zosteraceae</taxon>
        <taxon>Zostera</taxon>
    </lineage>
</organism>
<dbReference type="STRING" id="29655.A0A0K9P0F6"/>
<gene>
    <name evidence="1" type="ORF">ZOSMA_458G00030</name>
</gene>
<evidence type="ECO:0000313" key="1">
    <source>
        <dbReference type="EMBL" id="KMZ62541.1"/>
    </source>
</evidence>